<feature type="chain" id="PRO_5041779983" description="Endoglucanase" evidence="11">
    <location>
        <begin position="28"/>
        <end position="1513"/>
    </location>
</feature>
<dbReference type="PANTHER" id="PTHR22298">
    <property type="entry name" value="ENDO-1,4-BETA-GLUCANASE"/>
    <property type="match status" value="1"/>
</dbReference>
<evidence type="ECO:0000256" key="2">
    <source>
        <dbReference type="ARBA" id="ARBA00007072"/>
    </source>
</evidence>
<feature type="domain" description="CUB" evidence="13">
    <location>
        <begin position="29"/>
        <end position="132"/>
    </location>
</feature>
<protein>
    <recommendedName>
        <fullName evidence="11">Endoglucanase</fullName>
        <ecNumber evidence="11">3.2.1.4</ecNumber>
    </recommendedName>
</protein>
<keyword evidence="8 10" id="KW-0624">Polysaccharide degradation</keyword>
<feature type="active site" evidence="10">
    <location>
        <position position="582"/>
    </location>
</feature>
<evidence type="ECO:0000256" key="9">
    <source>
        <dbReference type="PROSITE-ProRule" id="PRU00059"/>
    </source>
</evidence>
<sequence>MRGRTCVLVGALTTVLLTVGLPGGVLGDCGGTFLAENGTIKSPNYPKKYPNNQLCVYTIKASPDARIKFWCEKMNLEKSVGCTKDWLCVNGLYTCGKYKLKEVYGEGEVRVEFRSDASVKKKPGFLCFYVRVSGGEYVATTTSQPTTTMKPNPSAQKSSTSCRTKYDYDEILHKSLLFYEAQRSGYLPTTQRVTWRHDSATDDAIDADTQRRVDLEGGYYDAGDHVKFGFPIASAATVLTWGAIEYGDAYKAAGEMPEMLAAVKWITDYFLKAHVEPNVLYGQVGKGWLDHGYWGRPEDMTMDRPAYKITASKPGSDLAGETAAALAAAAILFQQTDPTYSATCLQHARELYNFADTYRGKYSDSITDANQFYKGYGTYVDELAWAASWLYRATGESQYLQKAQQHYANLYPEGTSELSWADKTAGVMVLLLQLSHSADQPTYRNHLESFCERMIKNTPRTPKGLLFISKWGSLRYAANVAFVCLRAADLGINTEEYRLFAEQQIHYMLGDGGRSYVVGFGHNPPERPHHKSSSCQDPPASCSWNDFHSTDPNPQVLYGALVGGPDKYDNFNDVRSDYVTNEVTCDYNAGFQSTVAGLRYHANCDGKPITTPSPSCSTKYDYDEILHKSLLFYEAQRSGYLPTTQRVTWRHDSATDDAIDADTQRRVDLEGGYYDAGDHVKFGFPIASAATVLTWGAIEYGDAYKAAGEMPEMLAAVKWITDYFLKAHVEPNVLYGQVGKGWLDHGYWGRPEDMTMDRPAYKITASKPGSDLAGETAAALAAAAILFQQTDPTYSATCLQHARELYNFADTYRGKYSDSITDANQFYKGYGTYVDELAWAASWLYRATGESQYLQKAQQHYANLYPEGTSELSWADKTAGVMVLLLQLSHSADQPTYRNHLESFCERMIKNTPRTPKGLLFISKWGSLRYAANVAFVCLRAADLGINTEEYRLFAEQQIHYMLGDGGRSYVVGFGHNPPERPHHKSSSCQDPPASCSWNDFHSTDPNPQVLYGALVGGPDKYDNFNDVRSDYVTNEVTCDYNAGFQSTVAGLRYHANCDGKPITTPSPSCSTKYDYDEILHKSLLFYEAQRSGYLPTTQRVTWRHDSATDDAIDADTQRRVDLEGGYYDAGDHVKFGFPIASAATVLTWGAIEYGDAYKAAGEMPEMLAAVKWITDYFLKAHVEPNVLYGQVGKGWLDHGYWGRPEDMTMDRPAYKITASKPGSDLAGETAAALAAAAILFQQTDPTYSATCLQHARELYNFADTYRGKYSDSITDANQFYKGYGTYVDELAWAASWLYRATGESQYLQKAQQHYANLYPEGTSELSWADKTAGVMVLLLQLSHSADQPTYRNHLESFCERMIKNTPRTPKGLLFIRKWGSLRYAANVAFVCLRAADLGINTEEYRLFAEQQIHYMLGDGGRSYVVGFGHNPPERPHHRSSSCQDPPASCSVDDRDSTDPNPQVLYGALVGGPDKNDNFNDVRIDHVTNEVTCDYNAGFQSTVAGLRYHANCG</sequence>
<feature type="active site" evidence="10">
    <location>
        <position position="1036"/>
    </location>
</feature>
<comment type="caution">
    <text evidence="14">The sequence shown here is derived from an EMBL/GenBank/DDBJ whole genome shotgun (WGS) entry which is preliminary data.</text>
</comment>
<dbReference type="SUPFAM" id="SSF49854">
    <property type="entry name" value="Spermadhesin, CUB domain"/>
    <property type="match status" value="1"/>
</dbReference>
<feature type="region of interest" description="Disordered" evidence="12">
    <location>
        <begin position="1428"/>
        <end position="1472"/>
    </location>
</feature>
<dbReference type="EMBL" id="JAWQEG010007090">
    <property type="protein sequence ID" value="KAK3853118.1"/>
    <property type="molecule type" value="Genomic_DNA"/>
</dbReference>
<name>A0AAE1BM61_PETCI</name>
<comment type="catalytic activity">
    <reaction evidence="1 11">
        <text>Endohydrolysis of (1-&gt;4)-beta-D-glucosidic linkages in cellulose, lichenin and cereal beta-D-glucans.</text>
        <dbReference type="EC" id="3.2.1.4"/>
    </reaction>
</comment>
<dbReference type="Pfam" id="PF00759">
    <property type="entry name" value="Glyco_hydro_9"/>
    <property type="match status" value="3"/>
</dbReference>
<dbReference type="Proteomes" id="UP001286313">
    <property type="component" value="Unassembled WGS sequence"/>
</dbReference>
<keyword evidence="15" id="KW-1185">Reference proteome</keyword>
<evidence type="ECO:0000313" key="15">
    <source>
        <dbReference type="Proteomes" id="UP001286313"/>
    </source>
</evidence>
<dbReference type="InterPro" id="IPR008928">
    <property type="entry name" value="6-hairpin_glycosidase_sf"/>
</dbReference>
<evidence type="ECO:0000256" key="8">
    <source>
        <dbReference type="ARBA" id="ARBA00023326"/>
    </source>
</evidence>
<dbReference type="PROSITE" id="PS00698">
    <property type="entry name" value="GH9_3"/>
    <property type="match status" value="2"/>
</dbReference>
<evidence type="ECO:0000256" key="12">
    <source>
        <dbReference type="SAM" id="MobiDB-lite"/>
    </source>
</evidence>
<keyword evidence="11" id="KW-0732">Signal</keyword>
<organism evidence="14 15">
    <name type="scientific">Petrolisthes cinctipes</name>
    <name type="common">Flat porcelain crab</name>
    <dbReference type="NCBI Taxonomy" id="88211"/>
    <lineage>
        <taxon>Eukaryota</taxon>
        <taxon>Metazoa</taxon>
        <taxon>Ecdysozoa</taxon>
        <taxon>Arthropoda</taxon>
        <taxon>Crustacea</taxon>
        <taxon>Multicrustacea</taxon>
        <taxon>Malacostraca</taxon>
        <taxon>Eumalacostraca</taxon>
        <taxon>Eucarida</taxon>
        <taxon>Decapoda</taxon>
        <taxon>Pleocyemata</taxon>
        <taxon>Anomura</taxon>
        <taxon>Galatheoidea</taxon>
        <taxon>Porcellanidae</taxon>
        <taxon>Petrolisthes</taxon>
    </lineage>
</organism>
<evidence type="ECO:0000259" key="13">
    <source>
        <dbReference type="PROSITE" id="PS01180"/>
    </source>
</evidence>
<feature type="active site" evidence="10">
    <location>
        <position position="573"/>
    </location>
</feature>
<dbReference type="FunFam" id="1.50.10.10:FF:000020">
    <property type="entry name" value="Endoglucanase"/>
    <property type="match status" value="3"/>
</dbReference>
<dbReference type="InterPro" id="IPR033126">
    <property type="entry name" value="Glyco_hydro_9_Asp/Glu_AS"/>
</dbReference>
<dbReference type="Gene3D" id="1.50.10.10">
    <property type="match status" value="3"/>
</dbReference>
<dbReference type="SMART" id="SM00042">
    <property type="entry name" value="CUB"/>
    <property type="match status" value="1"/>
</dbReference>
<keyword evidence="3 10" id="KW-0378">Hydrolase</keyword>
<evidence type="ECO:0000256" key="7">
    <source>
        <dbReference type="ARBA" id="ARBA00023295"/>
    </source>
</evidence>
<evidence type="ECO:0000256" key="4">
    <source>
        <dbReference type="ARBA" id="ARBA00023001"/>
    </source>
</evidence>
<dbReference type="GO" id="GO:0008810">
    <property type="term" value="F:cellulase activity"/>
    <property type="evidence" value="ECO:0007669"/>
    <property type="project" value="UniProtKB-EC"/>
</dbReference>
<dbReference type="CDD" id="cd00041">
    <property type="entry name" value="CUB"/>
    <property type="match status" value="1"/>
</dbReference>
<comment type="caution">
    <text evidence="9">Lacks conserved residue(s) required for the propagation of feature annotation.</text>
</comment>
<gene>
    <name evidence="14" type="ORF">Pcinc_040324</name>
</gene>
<evidence type="ECO:0000256" key="10">
    <source>
        <dbReference type="PROSITE-ProRule" id="PRU10060"/>
    </source>
</evidence>
<feature type="active site" evidence="10">
    <location>
        <position position="1027"/>
    </location>
</feature>
<dbReference type="PROSITE" id="PS01180">
    <property type="entry name" value="CUB"/>
    <property type="match status" value="1"/>
</dbReference>
<evidence type="ECO:0000256" key="5">
    <source>
        <dbReference type="ARBA" id="ARBA00023157"/>
    </source>
</evidence>
<dbReference type="GO" id="GO:0030245">
    <property type="term" value="P:cellulose catabolic process"/>
    <property type="evidence" value="ECO:0007669"/>
    <property type="project" value="UniProtKB-KW"/>
</dbReference>
<evidence type="ECO:0000256" key="6">
    <source>
        <dbReference type="ARBA" id="ARBA00023277"/>
    </source>
</evidence>
<keyword evidence="6 10" id="KW-0119">Carbohydrate metabolism</keyword>
<dbReference type="SUPFAM" id="SSF48208">
    <property type="entry name" value="Six-hairpin glycosidases"/>
    <property type="match status" value="3"/>
</dbReference>
<dbReference type="InterPro" id="IPR001701">
    <property type="entry name" value="Glyco_hydro_9"/>
</dbReference>
<feature type="signal peptide" evidence="11">
    <location>
        <begin position="1"/>
        <end position="27"/>
    </location>
</feature>
<evidence type="ECO:0000256" key="11">
    <source>
        <dbReference type="RuleBase" id="RU361166"/>
    </source>
</evidence>
<evidence type="ECO:0000256" key="1">
    <source>
        <dbReference type="ARBA" id="ARBA00000966"/>
    </source>
</evidence>
<dbReference type="InterPro" id="IPR012341">
    <property type="entry name" value="6hp_glycosidase-like_sf"/>
</dbReference>
<dbReference type="Gene3D" id="2.60.120.290">
    <property type="entry name" value="Spermadhesin, CUB domain"/>
    <property type="match status" value="1"/>
</dbReference>
<evidence type="ECO:0000256" key="3">
    <source>
        <dbReference type="ARBA" id="ARBA00022801"/>
    </source>
</evidence>
<comment type="similarity">
    <text evidence="2 10 11">Belongs to the glycosyl hydrolase 9 (cellulase E) family.</text>
</comment>
<keyword evidence="5" id="KW-1015">Disulfide bond</keyword>
<accession>A0AAE1BM61</accession>
<proteinExistence type="inferred from homology"/>
<keyword evidence="7 10" id="KW-0326">Glycosidase</keyword>
<dbReference type="EC" id="3.2.1.4" evidence="11"/>
<reference evidence="14" key="1">
    <citation type="submission" date="2023-10" db="EMBL/GenBank/DDBJ databases">
        <title>Genome assemblies of two species of porcelain crab, Petrolisthes cinctipes and Petrolisthes manimaculis (Anomura: Porcellanidae).</title>
        <authorList>
            <person name="Angst P."/>
        </authorList>
    </citation>
    <scope>NUCLEOTIDE SEQUENCE</scope>
    <source>
        <strain evidence="14">PB745_01</strain>
        <tissue evidence="14">Gill</tissue>
    </source>
</reference>
<dbReference type="Pfam" id="PF00431">
    <property type="entry name" value="CUB"/>
    <property type="match status" value="1"/>
</dbReference>
<dbReference type="InterPro" id="IPR000859">
    <property type="entry name" value="CUB_dom"/>
</dbReference>
<keyword evidence="4 11" id="KW-0136">Cellulose degradation</keyword>
<dbReference type="InterPro" id="IPR035914">
    <property type="entry name" value="Sperma_CUB_dom_sf"/>
</dbReference>
<evidence type="ECO:0000313" key="14">
    <source>
        <dbReference type="EMBL" id="KAK3853118.1"/>
    </source>
</evidence>